<evidence type="ECO:0000313" key="3">
    <source>
        <dbReference type="Proteomes" id="UP001178461"/>
    </source>
</evidence>
<dbReference type="EMBL" id="OX395127">
    <property type="protein sequence ID" value="CAI5768748.1"/>
    <property type="molecule type" value="Genomic_DNA"/>
</dbReference>
<feature type="region of interest" description="Disordered" evidence="1">
    <location>
        <begin position="84"/>
        <end position="116"/>
    </location>
</feature>
<dbReference type="Proteomes" id="UP001178461">
    <property type="component" value="Chromosome 2"/>
</dbReference>
<gene>
    <name evidence="2" type="ORF">PODLI_1B023828</name>
</gene>
<name>A0AA35K1N4_9SAUR</name>
<sequence length="116" mass="12367">MVICLRAPGIPPKMAFETNSINIRITGRDEVTSCNKPERSGRLLMVILAFEAAAVLKSLQSGGNFCRQSQDDLAAAAAPAAANAQRSKWDAESQMSSGGLQAKGCTELLQARRPPH</sequence>
<evidence type="ECO:0000256" key="1">
    <source>
        <dbReference type="SAM" id="MobiDB-lite"/>
    </source>
</evidence>
<reference evidence="2" key="1">
    <citation type="submission" date="2022-12" db="EMBL/GenBank/DDBJ databases">
        <authorList>
            <person name="Alioto T."/>
            <person name="Alioto T."/>
            <person name="Gomez Garrido J."/>
        </authorList>
    </citation>
    <scope>NUCLEOTIDE SEQUENCE</scope>
</reference>
<keyword evidence="3" id="KW-1185">Reference proteome</keyword>
<proteinExistence type="predicted"/>
<evidence type="ECO:0000313" key="2">
    <source>
        <dbReference type="EMBL" id="CAI5768748.1"/>
    </source>
</evidence>
<accession>A0AA35K1N4</accession>
<protein>
    <submittedName>
        <fullName evidence="2">Uncharacterized protein</fullName>
    </submittedName>
</protein>
<organism evidence="2 3">
    <name type="scientific">Podarcis lilfordi</name>
    <name type="common">Lilford's wall lizard</name>
    <dbReference type="NCBI Taxonomy" id="74358"/>
    <lineage>
        <taxon>Eukaryota</taxon>
        <taxon>Metazoa</taxon>
        <taxon>Chordata</taxon>
        <taxon>Craniata</taxon>
        <taxon>Vertebrata</taxon>
        <taxon>Euteleostomi</taxon>
        <taxon>Lepidosauria</taxon>
        <taxon>Squamata</taxon>
        <taxon>Bifurcata</taxon>
        <taxon>Unidentata</taxon>
        <taxon>Episquamata</taxon>
        <taxon>Laterata</taxon>
        <taxon>Lacertibaenia</taxon>
        <taxon>Lacertidae</taxon>
        <taxon>Podarcis</taxon>
    </lineage>
</organism>
<dbReference type="AlphaFoldDB" id="A0AA35K1N4"/>